<comment type="subcellular location">
    <subcellularLocation>
        <location evidence="1">Cell membrane</location>
        <topology evidence="1">Multi-pass membrane protein</topology>
    </subcellularLocation>
</comment>
<protein>
    <submittedName>
        <fullName evidence="7">Branched-chain amino acid ABC transporter permease</fullName>
    </submittedName>
</protein>
<dbReference type="Proteomes" id="UP000323258">
    <property type="component" value="Unassembled WGS sequence"/>
</dbReference>
<dbReference type="InterPro" id="IPR001851">
    <property type="entry name" value="ABC_transp_permease"/>
</dbReference>
<feature type="transmembrane region" description="Helical" evidence="6">
    <location>
        <begin position="48"/>
        <end position="64"/>
    </location>
</feature>
<evidence type="ECO:0000256" key="1">
    <source>
        <dbReference type="ARBA" id="ARBA00004651"/>
    </source>
</evidence>
<dbReference type="GO" id="GO:0005886">
    <property type="term" value="C:plasma membrane"/>
    <property type="evidence" value="ECO:0007669"/>
    <property type="project" value="UniProtKB-SubCell"/>
</dbReference>
<reference evidence="7 8" key="2">
    <citation type="submission" date="2019-09" db="EMBL/GenBank/DDBJ databases">
        <title>Mesorhizobium sp. MaA-C15 isolated from Microcystis aeruginosa.</title>
        <authorList>
            <person name="Jeong S.E."/>
            <person name="Jin H.M."/>
            <person name="Jeon C.O."/>
        </authorList>
    </citation>
    <scope>NUCLEOTIDE SEQUENCE [LARGE SCALE GENOMIC DNA]</scope>
    <source>
        <strain evidence="7 8">MaA-C15</strain>
    </source>
</reference>
<keyword evidence="4 6" id="KW-1133">Transmembrane helix</keyword>
<sequence length="356" mass="38580">MRYVLRTSYRQDTRLFKEGLPQYGWYLVWLALALVAPLFLGVHLVSQLTFILIFAIAGIGYQILLGYTGLLSLGQAAFLAIGAYACVFLEKQGLHFALALPAAALLTGVVGAVLGLPALRLKGLYLAMATMAIGFIVEEVAARWTFVTGGNSGASVPRIEAFGYVLSRDVPFYFLCLALCIASLWFAANILRSPTGRAMAAVRDSDIAAQSIGVEVAQVKTKAFALSAFFTGIAGALMAHKLSFISPEQFTLHLSIELLLMILIGGIGSLRGVVFGAAFLVAMPELIAEIERMLPGGSQPALRPMAFGLLLVLVMLFEPRGINGLVEKITGYFRLMPLYRKGMFARQRGFAKSERW</sequence>
<comment type="caution">
    <text evidence="7">The sequence shown here is derived from an EMBL/GenBank/DDBJ whole genome shotgun (WGS) entry which is preliminary data.</text>
</comment>
<evidence type="ECO:0000313" key="7">
    <source>
        <dbReference type="EMBL" id="TYR33424.1"/>
    </source>
</evidence>
<evidence type="ECO:0000256" key="4">
    <source>
        <dbReference type="ARBA" id="ARBA00022989"/>
    </source>
</evidence>
<dbReference type="InterPro" id="IPR043428">
    <property type="entry name" value="LivM-like"/>
</dbReference>
<evidence type="ECO:0000256" key="6">
    <source>
        <dbReference type="SAM" id="Phobius"/>
    </source>
</evidence>
<feature type="transmembrane region" description="Helical" evidence="6">
    <location>
        <begin position="172"/>
        <end position="191"/>
    </location>
</feature>
<name>A0A5D4GZ13_9HYPH</name>
<keyword evidence="2" id="KW-1003">Cell membrane</keyword>
<dbReference type="EMBL" id="VSZS01000059">
    <property type="protein sequence ID" value="TYR33424.1"/>
    <property type="molecule type" value="Genomic_DNA"/>
</dbReference>
<organism evidence="7 8">
    <name type="scientific">Neoaquamicrobium microcysteis</name>
    <dbReference type="NCBI Taxonomy" id="2682781"/>
    <lineage>
        <taxon>Bacteria</taxon>
        <taxon>Pseudomonadati</taxon>
        <taxon>Pseudomonadota</taxon>
        <taxon>Alphaproteobacteria</taxon>
        <taxon>Hyphomicrobiales</taxon>
        <taxon>Phyllobacteriaceae</taxon>
        <taxon>Neoaquamicrobium</taxon>
    </lineage>
</organism>
<dbReference type="OrthoDB" id="9804361at2"/>
<dbReference type="RefSeq" id="WP_148914099.1">
    <property type="nucleotide sequence ID" value="NZ_VSZS01000059.1"/>
</dbReference>
<evidence type="ECO:0000313" key="8">
    <source>
        <dbReference type="Proteomes" id="UP000323258"/>
    </source>
</evidence>
<dbReference type="GO" id="GO:0015658">
    <property type="term" value="F:branched-chain amino acid transmembrane transporter activity"/>
    <property type="evidence" value="ECO:0007669"/>
    <property type="project" value="InterPro"/>
</dbReference>
<gene>
    <name evidence="7" type="ORF">FY036_07495</name>
</gene>
<feature type="transmembrane region" description="Helical" evidence="6">
    <location>
        <begin position="96"/>
        <end position="119"/>
    </location>
</feature>
<reference evidence="7 8" key="1">
    <citation type="submission" date="2019-08" db="EMBL/GenBank/DDBJ databases">
        <authorList>
            <person name="Seo Y.L."/>
        </authorList>
    </citation>
    <scope>NUCLEOTIDE SEQUENCE [LARGE SCALE GENOMIC DNA]</scope>
    <source>
        <strain evidence="7 8">MaA-C15</strain>
    </source>
</reference>
<dbReference type="AlphaFoldDB" id="A0A5D4GZ13"/>
<feature type="transmembrane region" description="Helical" evidence="6">
    <location>
        <begin position="223"/>
        <end position="246"/>
    </location>
</feature>
<feature type="transmembrane region" description="Helical" evidence="6">
    <location>
        <begin position="258"/>
        <end position="281"/>
    </location>
</feature>
<feature type="transmembrane region" description="Helical" evidence="6">
    <location>
        <begin position="23"/>
        <end position="41"/>
    </location>
</feature>
<evidence type="ECO:0000256" key="5">
    <source>
        <dbReference type="ARBA" id="ARBA00023136"/>
    </source>
</evidence>
<evidence type="ECO:0000256" key="2">
    <source>
        <dbReference type="ARBA" id="ARBA00022475"/>
    </source>
</evidence>
<dbReference type="PANTHER" id="PTHR30482:SF20">
    <property type="entry name" value="HIGH-AFFINITY BRANCHED-CHAIN AMINO ACID TRANSPORT SYSTEM PERMEASE PROTEIN LIVM"/>
    <property type="match status" value="1"/>
</dbReference>
<keyword evidence="8" id="KW-1185">Reference proteome</keyword>
<proteinExistence type="predicted"/>
<accession>A0A5D4GZ13</accession>
<keyword evidence="3 6" id="KW-0812">Transmembrane</keyword>
<dbReference type="CDD" id="cd06581">
    <property type="entry name" value="TM_PBP1_LivM_like"/>
    <property type="match status" value="1"/>
</dbReference>
<dbReference type="Pfam" id="PF02653">
    <property type="entry name" value="BPD_transp_2"/>
    <property type="match status" value="1"/>
</dbReference>
<evidence type="ECO:0000256" key="3">
    <source>
        <dbReference type="ARBA" id="ARBA00022692"/>
    </source>
</evidence>
<keyword evidence="5 6" id="KW-0472">Membrane</keyword>
<dbReference type="PANTHER" id="PTHR30482">
    <property type="entry name" value="HIGH-AFFINITY BRANCHED-CHAIN AMINO ACID TRANSPORT SYSTEM PERMEASE"/>
    <property type="match status" value="1"/>
</dbReference>